<keyword evidence="3" id="KW-1185">Reference proteome</keyword>
<dbReference type="Pfam" id="PF12728">
    <property type="entry name" value="HTH_17"/>
    <property type="match status" value="1"/>
</dbReference>
<dbReference type="RefSeq" id="WP_354510603.1">
    <property type="nucleotide sequence ID" value="NZ_JBEPMO010000023.1"/>
</dbReference>
<dbReference type="InterPro" id="IPR041657">
    <property type="entry name" value="HTH_17"/>
</dbReference>
<sequence>MESILLTQVTPVQFEQLISEAVGKKLEEFKKIFTHTSSNDKLLTRKESAKFFGVSISTIDNWRREGKIIPYYIGSKVRFKRGELEQAMVKLKNDGYGRD</sequence>
<proteinExistence type="predicted"/>
<feature type="domain" description="Helix-turn-helix" evidence="1">
    <location>
        <begin position="42"/>
        <end position="86"/>
    </location>
</feature>
<organism evidence="2 3">
    <name type="scientific">Moheibacter stercoris</name>
    <dbReference type="NCBI Taxonomy" id="1628251"/>
    <lineage>
        <taxon>Bacteria</taxon>
        <taxon>Pseudomonadati</taxon>
        <taxon>Bacteroidota</taxon>
        <taxon>Flavobacteriia</taxon>
        <taxon>Flavobacteriales</taxon>
        <taxon>Weeksellaceae</taxon>
        <taxon>Moheibacter</taxon>
    </lineage>
</organism>
<accession>A0ABV2LXP2</accession>
<name>A0ABV2LXP2_9FLAO</name>
<dbReference type="SUPFAM" id="SSF46955">
    <property type="entry name" value="Putative DNA-binding domain"/>
    <property type="match status" value="1"/>
</dbReference>
<evidence type="ECO:0000313" key="2">
    <source>
        <dbReference type="EMBL" id="MET3732924.1"/>
    </source>
</evidence>
<dbReference type="Gene3D" id="1.10.10.10">
    <property type="entry name" value="Winged helix-like DNA-binding domain superfamily/Winged helix DNA-binding domain"/>
    <property type="match status" value="1"/>
</dbReference>
<evidence type="ECO:0000313" key="3">
    <source>
        <dbReference type="Proteomes" id="UP001549146"/>
    </source>
</evidence>
<evidence type="ECO:0000259" key="1">
    <source>
        <dbReference type="Pfam" id="PF12728"/>
    </source>
</evidence>
<dbReference type="InterPro" id="IPR009061">
    <property type="entry name" value="DNA-bd_dom_put_sf"/>
</dbReference>
<protein>
    <submittedName>
        <fullName evidence="2">Excisionase family DNA binding protein</fullName>
    </submittedName>
</protein>
<dbReference type="EMBL" id="JBEPMO010000023">
    <property type="protein sequence ID" value="MET3732924.1"/>
    <property type="molecule type" value="Genomic_DNA"/>
</dbReference>
<gene>
    <name evidence="2" type="ORF">ABID46_002515</name>
</gene>
<dbReference type="InterPro" id="IPR036388">
    <property type="entry name" value="WH-like_DNA-bd_sf"/>
</dbReference>
<dbReference type="Proteomes" id="UP001549146">
    <property type="component" value="Unassembled WGS sequence"/>
</dbReference>
<reference evidence="2 3" key="1">
    <citation type="submission" date="2024-06" db="EMBL/GenBank/DDBJ databases">
        <title>Genomic Encyclopedia of Type Strains, Phase IV (KMG-IV): sequencing the most valuable type-strain genomes for metagenomic binning, comparative biology and taxonomic classification.</title>
        <authorList>
            <person name="Goeker M."/>
        </authorList>
    </citation>
    <scope>NUCLEOTIDE SEQUENCE [LARGE SCALE GENOMIC DNA]</scope>
    <source>
        <strain evidence="2 3">DSM 29388</strain>
    </source>
</reference>
<comment type="caution">
    <text evidence="2">The sequence shown here is derived from an EMBL/GenBank/DDBJ whole genome shotgun (WGS) entry which is preliminary data.</text>
</comment>